<dbReference type="CDD" id="cd12173">
    <property type="entry name" value="PGDH_4"/>
    <property type="match status" value="1"/>
</dbReference>
<name>A0A7W6H963_9HYPH</name>
<keyword evidence="8" id="KW-1185">Reference proteome</keyword>
<dbReference type="PROSITE" id="PS00671">
    <property type="entry name" value="D_2_HYDROXYACID_DH_3"/>
    <property type="match status" value="1"/>
</dbReference>
<dbReference type="InterPro" id="IPR029753">
    <property type="entry name" value="D-isomer_DH_CS"/>
</dbReference>
<dbReference type="SUPFAM" id="SSF51735">
    <property type="entry name" value="NAD(P)-binding Rossmann-fold domains"/>
    <property type="match status" value="1"/>
</dbReference>
<dbReference type="Pfam" id="PF00389">
    <property type="entry name" value="2-Hacid_dh"/>
    <property type="match status" value="1"/>
</dbReference>
<evidence type="ECO:0000256" key="4">
    <source>
        <dbReference type="RuleBase" id="RU003719"/>
    </source>
</evidence>
<gene>
    <name evidence="7" type="ORF">GGR04_004616</name>
</gene>
<dbReference type="Gene3D" id="3.40.50.720">
    <property type="entry name" value="NAD(P)-binding Rossmann-like Domain"/>
    <property type="match status" value="2"/>
</dbReference>
<evidence type="ECO:0000256" key="1">
    <source>
        <dbReference type="ARBA" id="ARBA00005854"/>
    </source>
</evidence>
<evidence type="ECO:0000259" key="5">
    <source>
        <dbReference type="Pfam" id="PF00389"/>
    </source>
</evidence>
<dbReference type="PANTHER" id="PTHR43761:SF1">
    <property type="entry name" value="D-ISOMER SPECIFIC 2-HYDROXYACID DEHYDROGENASE CATALYTIC DOMAIN-CONTAINING PROTEIN-RELATED"/>
    <property type="match status" value="1"/>
</dbReference>
<dbReference type="EC" id="1.1.1.95" evidence="7"/>
<dbReference type="GO" id="GO:0051287">
    <property type="term" value="F:NAD binding"/>
    <property type="evidence" value="ECO:0007669"/>
    <property type="project" value="InterPro"/>
</dbReference>
<keyword evidence="2 4" id="KW-0560">Oxidoreductase</keyword>
<keyword evidence="3" id="KW-0520">NAD</keyword>
<feature type="domain" description="D-isomer specific 2-hydroxyacid dehydrogenase NAD-binding" evidence="6">
    <location>
        <begin position="126"/>
        <end position="300"/>
    </location>
</feature>
<dbReference type="SUPFAM" id="SSF52283">
    <property type="entry name" value="Formate/glycerate dehydrogenase catalytic domain-like"/>
    <property type="match status" value="1"/>
</dbReference>
<organism evidence="7 8">
    <name type="scientific">Aureimonas pseudogalii</name>
    <dbReference type="NCBI Taxonomy" id="1744844"/>
    <lineage>
        <taxon>Bacteria</taxon>
        <taxon>Pseudomonadati</taxon>
        <taxon>Pseudomonadota</taxon>
        <taxon>Alphaproteobacteria</taxon>
        <taxon>Hyphomicrobiales</taxon>
        <taxon>Aurantimonadaceae</taxon>
        <taxon>Aureimonas</taxon>
    </lineage>
</organism>
<dbReference type="AlphaFoldDB" id="A0A7W6H963"/>
<dbReference type="EMBL" id="JACIEK010000028">
    <property type="protein sequence ID" value="MBB4000736.1"/>
    <property type="molecule type" value="Genomic_DNA"/>
</dbReference>
<protein>
    <submittedName>
        <fullName evidence="7">D-3-phosphoglycerate dehydrogenase</fullName>
        <ecNumber evidence="7">1.1.1.95</ecNumber>
    </submittedName>
</protein>
<dbReference type="InterPro" id="IPR006140">
    <property type="entry name" value="D-isomer_DH_NAD-bd"/>
</dbReference>
<sequence>MTMDKTGRDDPRSDGARYAVLVTGAELVEDARTLLADSGVRVIYADGYASSAELADLARTEAIDGLLVRQGKIDAGVIGASPRLKVIAKHGSGVDNIDLAAASSRGIPVLRALAANAQSVAELAVTLSITLMKDVGRLDAAVKDGEWPKTKYVGRDLGGAVFGVVGFGEIGRRAAALARGLGMRPLAYDPIAEPGLTPDGTVVVRELDEVLRQADVVSLHCPLTDETRHLMNAERLSRMKPDAFLVNTARGAVVDEIALVTALRAGTIAGAALDSFEEEPPRADHPLWSQPNVLATPHVAGASRSALRNMAVQSASGIIGVLQGKGYDERSCANKPGSQAA</sequence>
<reference evidence="7 8" key="1">
    <citation type="submission" date="2020-08" db="EMBL/GenBank/DDBJ databases">
        <title>Genomic Encyclopedia of Type Strains, Phase IV (KMG-IV): sequencing the most valuable type-strain genomes for metagenomic binning, comparative biology and taxonomic classification.</title>
        <authorList>
            <person name="Goeker M."/>
        </authorList>
    </citation>
    <scope>NUCLEOTIDE SEQUENCE [LARGE SCALE GENOMIC DNA]</scope>
    <source>
        <strain evidence="7 8">DSM 102238</strain>
    </source>
</reference>
<evidence type="ECO:0000256" key="2">
    <source>
        <dbReference type="ARBA" id="ARBA00023002"/>
    </source>
</evidence>
<comment type="similarity">
    <text evidence="1 4">Belongs to the D-isomer specific 2-hydroxyacid dehydrogenase family.</text>
</comment>
<accession>A0A7W6H963</accession>
<dbReference type="Pfam" id="PF02826">
    <property type="entry name" value="2-Hacid_dh_C"/>
    <property type="match status" value="1"/>
</dbReference>
<dbReference type="PANTHER" id="PTHR43761">
    <property type="entry name" value="D-ISOMER SPECIFIC 2-HYDROXYACID DEHYDROGENASE FAMILY PROTEIN (AFU_ORTHOLOGUE AFUA_1G13630)"/>
    <property type="match status" value="1"/>
</dbReference>
<dbReference type="PROSITE" id="PS00670">
    <property type="entry name" value="D_2_HYDROXYACID_DH_2"/>
    <property type="match status" value="1"/>
</dbReference>
<dbReference type="InterPro" id="IPR036291">
    <property type="entry name" value="NAD(P)-bd_dom_sf"/>
</dbReference>
<proteinExistence type="inferred from homology"/>
<evidence type="ECO:0000259" key="6">
    <source>
        <dbReference type="Pfam" id="PF02826"/>
    </source>
</evidence>
<dbReference type="InterPro" id="IPR050418">
    <property type="entry name" value="D-iso_2-hydroxyacid_DH_PdxB"/>
</dbReference>
<comment type="caution">
    <text evidence="7">The sequence shown here is derived from an EMBL/GenBank/DDBJ whole genome shotgun (WGS) entry which is preliminary data.</text>
</comment>
<feature type="domain" description="D-isomer specific 2-hydroxyacid dehydrogenase catalytic" evidence="5">
    <location>
        <begin position="27"/>
        <end position="326"/>
    </location>
</feature>
<dbReference type="InterPro" id="IPR006139">
    <property type="entry name" value="D-isomer_2_OHA_DH_cat_dom"/>
</dbReference>
<dbReference type="GO" id="GO:0004617">
    <property type="term" value="F:phosphoglycerate dehydrogenase activity"/>
    <property type="evidence" value="ECO:0007669"/>
    <property type="project" value="UniProtKB-EC"/>
</dbReference>
<dbReference type="Proteomes" id="UP000542776">
    <property type="component" value="Unassembled WGS sequence"/>
</dbReference>
<dbReference type="FunFam" id="3.40.50.720:FF:000203">
    <property type="entry name" value="D-3-phosphoglycerate dehydrogenase (SerA)"/>
    <property type="match status" value="1"/>
</dbReference>
<evidence type="ECO:0000313" key="7">
    <source>
        <dbReference type="EMBL" id="MBB4000736.1"/>
    </source>
</evidence>
<dbReference type="RefSeq" id="WP_246393574.1">
    <property type="nucleotide sequence ID" value="NZ_JACIEK010000028.1"/>
</dbReference>
<evidence type="ECO:0000256" key="3">
    <source>
        <dbReference type="ARBA" id="ARBA00023027"/>
    </source>
</evidence>
<evidence type="ECO:0000313" key="8">
    <source>
        <dbReference type="Proteomes" id="UP000542776"/>
    </source>
</evidence>